<sequence length="163" mass="18886">MLEYRDEHIENKEKTLRDFIPMVLTFFVGLTILSIYQNTMLYSMGVLDSIFNSSFLLYLLHHLGFASVVSLFLAFIFNLLENKKPGLGLKATKIILIILLINEAGLITYYVQNFEPLGSDLLGLLKNKELQFSITQVHGGFDDYHWHMFFHSKIYCVLLYGHQ</sequence>
<keyword evidence="3" id="KW-1185">Reference proteome</keyword>
<dbReference type="RefSeq" id="WP_260575189.1">
    <property type="nucleotide sequence ID" value="NZ_CP104205.1"/>
</dbReference>
<feature type="transmembrane region" description="Helical" evidence="1">
    <location>
        <begin position="19"/>
        <end position="36"/>
    </location>
</feature>
<proteinExistence type="predicted"/>
<keyword evidence="1" id="KW-0472">Membrane</keyword>
<reference evidence="2" key="1">
    <citation type="submission" date="2022-09" db="EMBL/GenBank/DDBJ databases">
        <title>Maribacter litopenaei sp. nov., isolated from the intestinal tract of the Pacific White Shrimp, Litopenaeus vannamei.</title>
        <authorList>
            <person name="Kim S.Y."/>
            <person name="Hwang C.Y."/>
        </authorList>
    </citation>
    <scope>NUCLEOTIDE SEQUENCE</scope>
    <source>
        <strain evidence="2">HL-LV01</strain>
    </source>
</reference>
<accession>A0ABY5YCB6</accession>
<feature type="transmembrane region" description="Helical" evidence="1">
    <location>
        <begin position="56"/>
        <end position="80"/>
    </location>
</feature>
<keyword evidence="1" id="KW-1133">Transmembrane helix</keyword>
<organism evidence="2 3">
    <name type="scientific">Maribacter litopenaei</name>
    <dbReference type="NCBI Taxonomy" id="2976127"/>
    <lineage>
        <taxon>Bacteria</taxon>
        <taxon>Pseudomonadati</taxon>
        <taxon>Bacteroidota</taxon>
        <taxon>Flavobacteriia</taxon>
        <taxon>Flavobacteriales</taxon>
        <taxon>Flavobacteriaceae</taxon>
        <taxon>Maribacter</taxon>
    </lineage>
</organism>
<evidence type="ECO:0000256" key="1">
    <source>
        <dbReference type="SAM" id="Phobius"/>
    </source>
</evidence>
<feature type="transmembrane region" description="Helical" evidence="1">
    <location>
        <begin position="92"/>
        <end position="111"/>
    </location>
</feature>
<evidence type="ECO:0000313" key="3">
    <source>
        <dbReference type="Proteomes" id="UP001059209"/>
    </source>
</evidence>
<evidence type="ECO:0000313" key="2">
    <source>
        <dbReference type="EMBL" id="UWX56554.1"/>
    </source>
</evidence>
<gene>
    <name evidence="2" type="ORF">NYZ99_10420</name>
</gene>
<dbReference type="Proteomes" id="UP001059209">
    <property type="component" value="Chromosome"/>
</dbReference>
<name>A0ABY5YCB6_9FLAO</name>
<protein>
    <submittedName>
        <fullName evidence="2">Uncharacterized protein</fullName>
    </submittedName>
</protein>
<keyword evidence="1" id="KW-0812">Transmembrane</keyword>
<dbReference type="EMBL" id="CP104205">
    <property type="protein sequence ID" value="UWX56554.1"/>
    <property type="molecule type" value="Genomic_DNA"/>
</dbReference>